<keyword evidence="3" id="KW-0548">Nucleotidyltransferase</keyword>
<dbReference type="GO" id="GO:0008882">
    <property type="term" value="F:[glutamate-ammonia-ligase] adenylyltransferase activity"/>
    <property type="evidence" value="ECO:0007669"/>
    <property type="project" value="UniProtKB-EC"/>
</dbReference>
<dbReference type="Gene3D" id="1.20.120.330">
    <property type="entry name" value="Nucleotidyltransferases domain 2"/>
    <property type="match status" value="1"/>
</dbReference>
<keyword evidence="3" id="KW-0436">Ligase</keyword>
<dbReference type="InterPro" id="IPR023057">
    <property type="entry name" value="GlnE"/>
</dbReference>
<comment type="caution">
    <text evidence="3">The sequence shown here is derived from an EMBL/GenBank/DDBJ whole genome shotgun (WGS) entry which is preliminary data.</text>
</comment>
<feature type="domain" description="PII-uridylyltransferase/Glutamine-synthetase adenylyltransferase" evidence="2">
    <location>
        <begin position="16"/>
        <end position="94"/>
    </location>
</feature>
<dbReference type="Pfam" id="PF08335">
    <property type="entry name" value="GlnD_UR_UTase"/>
    <property type="match status" value="1"/>
</dbReference>
<keyword evidence="1 3" id="KW-0808">Transferase</keyword>
<dbReference type="InterPro" id="IPR013546">
    <property type="entry name" value="PII_UdlTrfase/GS_AdlTrfase"/>
</dbReference>
<dbReference type="EMBL" id="MLJW01001000">
    <property type="protein sequence ID" value="OIQ80866.1"/>
    <property type="molecule type" value="Genomic_DNA"/>
</dbReference>
<protein>
    <submittedName>
        <fullName evidence="3">Glutamate-ammonia-ligase adenylyltransferase</fullName>
        <ecNumber evidence="3">2.7.7.42</ecNumber>
    </submittedName>
</protein>
<dbReference type="GO" id="GO:0005829">
    <property type="term" value="C:cytosol"/>
    <property type="evidence" value="ECO:0007669"/>
    <property type="project" value="TreeGrafter"/>
</dbReference>
<dbReference type="GO" id="GO:0000820">
    <property type="term" value="P:regulation of glutamine family amino acid metabolic process"/>
    <property type="evidence" value="ECO:0007669"/>
    <property type="project" value="TreeGrafter"/>
</dbReference>
<evidence type="ECO:0000313" key="3">
    <source>
        <dbReference type="EMBL" id="OIQ80866.1"/>
    </source>
</evidence>
<dbReference type="PANTHER" id="PTHR30621">
    <property type="entry name" value="GLUTAMINE SYNTHETASE ADENYLYLTRANSFERASE"/>
    <property type="match status" value="1"/>
</dbReference>
<evidence type="ECO:0000259" key="2">
    <source>
        <dbReference type="Pfam" id="PF08335"/>
    </source>
</evidence>
<dbReference type="EC" id="2.7.7.42" evidence="3"/>
<dbReference type="GO" id="GO:0016874">
    <property type="term" value="F:ligase activity"/>
    <property type="evidence" value="ECO:0007669"/>
    <property type="project" value="UniProtKB-KW"/>
</dbReference>
<gene>
    <name evidence="3" type="primary">glnE_10</name>
    <name evidence="3" type="ORF">GALL_373630</name>
</gene>
<proteinExistence type="predicted"/>
<dbReference type="AlphaFoldDB" id="A0A1J5QCE0"/>
<dbReference type="PANTHER" id="PTHR30621:SF0">
    <property type="entry name" value="BIFUNCTIONAL GLUTAMINE SYNTHETASE ADENYLYLTRANSFERASE_ADENYLYL-REMOVING ENZYME"/>
    <property type="match status" value="1"/>
</dbReference>
<evidence type="ECO:0000256" key="1">
    <source>
        <dbReference type="ARBA" id="ARBA00022679"/>
    </source>
</evidence>
<accession>A0A1J5QCE0</accession>
<dbReference type="SUPFAM" id="SSF81593">
    <property type="entry name" value="Nucleotidyltransferase substrate binding subunit/domain"/>
    <property type="match status" value="1"/>
</dbReference>
<reference evidence="3" key="1">
    <citation type="submission" date="2016-10" db="EMBL/GenBank/DDBJ databases">
        <title>Sequence of Gallionella enrichment culture.</title>
        <authorList>
            <person name="Poehlein A."/>
            <person name="Muehling M."/>
            <person name="Daniel R."/>
        </authorList>
    </citation>
    <scope>NUCLEOTIDE SEQUENCE</scope>
</reference>
<name>A0A1J5QCE0_9ZZZZ</name>
<organism evidence="3">
    <name type="scientific">mine drainage metagenome</name>
    <dbReference type="NCBI Taxonomy" id="410659"/>
    <lineage>
        <taxon>unclassified sequences</taxon>
        <taxon>metagenomes</taxon>
        <taxon>ecological metagenomes</taxon>
    </lineage>
</organism>
<sequence length="121" mass="13505">MRQKMLDGHPNNSELFDLKHDRGGIVDVEFIVQYLLLAHAARYPQLADNIGNLALLKRAGELGLIPGELASRVAEAYRDYRRLQHTMRLQGSEKARVPTGEIATHAEAVQALWQQVFTAGS</sequence>